<proteinExistence type="predicted"/>
<feature type="chain" id="PRO_5046645844" evidence="1">
    <location>
        <begin position="20"/>
        <end position="361"/>
    </location>
</feature>
<dbReference type="Pfam" id="PF07995">
    <property type="entry name" value="GSDH"/>
    <property type="match status" value="1"/>
</dbReference>
<dbReference type="Proteomes" id="UP001364156">
    <property type="component" value="Chromosome"/>
</dbReference>
<evidence type="ECO:0000313" key="4">
    <source>
        <dbReference type="Proteomes" id="UP001364156"/>
    </source>
</evidence>
<dbReference type="EC" id="1.1.5.-" evidence="3"/>
<accession>A0ABZ2HQB1</accession>
<evidence type="ECO:0000256" key="1">
    <source>
        <dbReference type="SAM" id="SignalP"/>
    </source>
</evidence>
<dbReference type="PANTHER" id="PTHR19328:SF75">
    <property type="entry name" value="ALDOSE SUGAR DEHYDROGENASE YLII"/>
    <property type="match status" value="1"/>
</dbReference>
<dbReference type="InterPro" id="IPR011042">
    <property type="entry name" value="6-blade_b-propeller_TolB-like"/>
</dbReference>
<dbReference type="InterPro" id="IPR012938">
    <property type="entry name" value="Glc/Sorbosone_DH"/>
</dbReference>
<evidence type="ECO:0000313" key="3">
    <source>
        <dbReference type="EMBL" id="WWR48329.1"/>
    </source>
</evidence>
<dbReference type="SUPFAM" id="SSF50952">
    <property type="entry name" value="Soluble quinoprotein glucose dehydrogenase"/>
    <property type="match status" value="1"/>
</dbReference>
<keyword evidence="3" id="KW-0560">Oxidoreductase</keyword>
<name>A0ABZ2HQB1_9RHOB</name>
<protein>
    <submittedName>
        <fullName evidence="3">PQQ-dependent sugar dehydrogenase</fullName>
        <ecNumber evidence="3">1.1.5.-</ecNumber>
    </submittedName>
</protein>
<feature type="domain" description="Glucose/Sorbosone dehydrogenase" evidence="2">
    <location>
        <begin position="36"/>
        <end position="358"/>
    </location>
</feature>
<feature type="signal peptide" evidence="1">
    <location>
        <begin position="1"/>
        <end position="19"/>
    </location>
</feature>
<keyword evidence="4" id="KW-1185">Reference proteome</keyword>
<dbReference type="Gene3D" id="2.120.10.30">
    <property type="entry name" value="TolB, C-terminal domain"/>
    <property type="match status" value="1"/>
</dbReference>
<dbReference type="PANTHER" id="PTHR19328">
    <property type="entry name" value="HEDGEHOG-INTERACTING PROTEIN"/>
    <property type="match status" value="1"/>
</dbReference>
<evidence type="ECO:0000259" key="2">
    <source>
        <dbReference type="Pfam" id="PF07995"/>
    </source>
</evidence>
<gene>
    <name evidence="3" type="ORF">RZ517_10205</name>
</gene>
<dbReference type="InterPro" id="IPR011041">
    <property type="entry name" value="Quinoprot_gluc/sorb_DH_b-prop"/>
</dbReference>
<keyword evidence="1" id="KW-0732">Signal</keyword>
<reference evidence="3 4" key="1">
    <citation type="submission" date="2023-10" db="EMBL/GenBank/DDBJ databases">
        <title>Roseovarius strain S88 nov., isolated from a marine algae.</title>
        <authorList>
            <person name="Lee M.W."/>
            <person name="Lee J.K."/>
            <person name="Kim J.M."/>
            <person name="Choi D.G."/>
            <person name="Baek J.H."/>
            <person name="Bayburt H."/>
            <person name="Jung J.J."/>
            <person name="Han D.M."/>
            <person name="Jeon C.O."/>
        </authorList>
    </citation>
    <scope>NUCLEOTIDE SEQUENCE [LARGE SCALE GENOMIC DNA]</scope>
    <source>
        <strain evidence="3 4">S88</strain>
    </source>
</reference>
<organism evidence="3 4">
    <name type="scientific">Roseovarius phycicola</name>
    <dbReference type="NCBI Taxonomy" id="3080976"/>
    <lineage>
        <taxon>Bacteria</taxon>
        <taxon>Pseudomonadati</taxon>
        <taxon>Pseudomonadota</taxon>
        <taxon>Alphaproteobacteria</taxon>
        <taxon>Rhodobacterales</taxon>
        <taxon>Roseobacteraceae</taxon>
        <taxon>Roseovarius</taxon>
    </lineage>
</organism>
<dbReference type="GO" id="GO:0016491">
    <property type="term" value="F:oxidoreductase activity"/>
    <property type="evidence" value="ECO:0007669"/>
    <property type="project" value="UniProtKB-KW"/>
</dbReference>
<dbReference type="EMBL" id="CP146069">
    <property type="protein sequence ID" value="WWR48329.1"/>
    <property type="molecule type" value="Genomic_DNA"/>
</dbReference>
<sequence>MVSAAALGTCAVLPTPVFALSSSAGTLQVEEMARGLDNPWGVGFLPDGSILITERDGRLLRLSEGELAEVAGVGQIAAVGQGGLLDVLVPKDFAESRELYFTFAKRQGNGAGTAVARARLGDTAERLDRWDVIFEITPGSSGGRHFGSRIVEGSDGYLYFTVGDRGDRPSSQDIARENGSVLRIARDGGIPSDNPFTQTTGARPAIWSWGHRNPQGATLDLDGNLWVSEHGAKGGDEVNRVHKGANYGWPVISYGRHYSGEKIGIGTEADGMEQPEFYWDPSMAPSGMMIYSGKLWPEWRGSIFVGSLKFDYLARLDGNPLQEVEQIKGRETERVRDVREGPDGSIWVLSAGRGALYRLTP</sequence>